<reference evidence="1" key="1">
    <citation type="journal article" date="2020" name="Stud. Mycol.">
        <title>101 Dothideomycetes genomes: a test case for predicting lifestyles and emergence of pathogens.</title>
        <authorList>
            <person name="Haridas S."/>
            <person name="Albert R."/>
            <person name="Binder M."/>
            <person name="Bloem J."/>
            <person name="Labutti K."/>
            <person name="Salamov A."/>
            <person name="Andreopoulos B."/>
            <person name="Baker S."/>
            <person name="Barry K."/>
            <person name="Bills G."/>
            <person name="Bluhm B."/>
            <person name="Cannon C."/>
            <person name="Castanera R."/>
            <person name="Culley D."/>
            <person name="Daum C."/>
            <person name="Ezra D."/>
            <person name="Gonzalez J."/>
            <person name="Henrissat B."/>
            <person name="Kuo A."/>
            <person name="Liang C."/>
            <person name="Lipzen A."/>
            <person name="Lutzoni F."/>
            <person name="Magnuson J."/>
            <person name="Mondo S."/>
            <person name="Nolan M."/>
            <person name="Ohm R."/>
            <person name="Pangilinan J."/>
            <person name="Park H.-J."/>
            <person name="Ramirez L."/>
            <person name="Alfaro M."/>
            <person name="Sun H."/>
            <person name="Tritt A."/>
            <person name="Yoshinaga Y."/>
            <person name="Zwiers L.-H."/>
            <person name="Turgeon B."/>
            <person name="Goodwin S."/>
            <person name="Spatafora J."/>
            <person name="Crous P."/>
            <person name="Grigoriev I."/>
        </authorList>
    </citation>
    <scope>NUCLEOTIDE SEQUENCE</scope>
    <source>
        <strain evidence="1">CBS 675.92</strain>
    </source>
</reference>
<name>A0A6A5TNJ2_9PLEO</name>
<evidence type="ECO:0000313" key="2">
    <source>
        <dbReference type="Proteomes" id="UP000800035"/>
    </source>
</evidence>
<dbReference type="EMBL" id="ML976999">
    <property type="protein sequence ID" value="KAF1954275.1"/>
    <property type="molecule type" value="Genomic_DNA"/>
</dbReference>
<keyword evidence="2" id="KW-1185">Reference proteome</keyword>
<proteinExistence type="predicted"/>
<evidence type="ECO:0000313" key="1">
    <source>
        <dbReference type="EMBL" id="KAF1954275.1"/>
    </source>
</evidence>
<protein>
    <submittedName>
        <fullName evidence="1">Uncharacterized protein</fullName>
    </submittedName>
</protein>
<dbReference type="AlphaFoldDB" id="A0A6A5TNJ2"/>
<dbReference type="Proteomes" id="UP000800035">
    <property type="component" value="Unassembled WGS sequence"/>
</dbReference>
<gene>
    <name evidence="1" type="ORF">CC80DRAFT_124126</name>
</gene>
<accession>A0A6A5TNJ2</accession>
<sequence length="162" mass="18269">MEATHKGIGRWRYKGLEFSQLCIALIRGNYATGADASLPPGLDIESLSSPSVSSSVSLSPSSTVQSFIEKRKAQWENTSQRKKSTAPKVNRNLGEQLAVMNANVARVATQLEKDWQAQAMERIQRDFRSLSARYKDVVLDYFESEFKAKRFVVLETIDDRVH</sequence>
<organism evidence="1 2">
    <name type="scientific">Byssothecium circinans</name>
    <dbReference type="NCBI Taxonomy" id="147558"/>
    <lineage>
        <taxon>Eukaryota</taxon>
        <taxon>Fungi</taxon>
        <taxon>Dikarya</taxon>
        <taxon>Ascomycota</taxon>
        <taxon>Pezizomycotina</taxon>
        <taxon>Dothideomycetes</taxon>
        <taxon>Pleosporomycetidae</taxon>
        <taxon>Pleosporales</taxon>
        <taxon>Massarineae</taxon>
        <taxon>Massarinaceae</taxon>
        <taxon>Byssothecium</taxon>
    </lineage>
</organism>